<evidence type="ECO:0000256" key="1">
    <source>
        <dbReference type="SAM" id="Phobius"/>
    </source>
</evidence>
<keyword evidence="1" id="KW-0812">Transmembrane</keyword>
<feature type="transmembrane region" description="Helical" evidence="1">
    <location>
        <begin position="297"/>
        <end position="317"/>
    </location>
</feature>
<accession>A0ABN3GXC0</accession>
<keyword evidence="4" id="KW-1185">Reference proteome</keyword>
<name>A0ABN3GXC0_9ACTN</name>
<feature type="domain" description="Low molecular weight protein antigen 6 PH" evidence="2">
    <location>
        <begin position="65"/>
        <end position="148"/>
    </location>
</feature>
<feature type="transmembrane region" description="Helical" evidence="1">
    <location>
        <begin position="16"/>
        <end position="36"/>
    </location>
</feature>
<dbReference type="Pfam" id="PF10756">
    <property type="entry name" value="bPH_6"/>
    <property type="match status" value="1"/>
</dbReference>
<feature type="transmembrane region" description="Helical" evidence="1">
    <location>
        <begin position="364"/>
        <end position="383"/>
    </location>
</feature>
<feature type="transmembrane region" description="Helical" evidence="1">
    <location>
        <begin position="171"/>
        <end position="191"/>
    </location>
</feature>
<evidence type="ECO:0000259" key="2">
    <source>
        <dbReference type="Pfam" id="PF10756"/>
    </source>
</evidence>
<dbReference type="RefSeq" id="WP_346177821.1">
    <property type="nucleotide sequence ID" value="NZ_BAAASD010000036.1"/>
</dbReference>
<dbReference type="InterPro" id="IPR019692">
    <property type="entry name" value="CFP-6_PH"/>
</dbReference>
<protein>
    <submittedName>
        <fullName evidence="3">PH domain-containing protein</fullName>
    </submittedName>
</protein>
<keyword evidence="1" id="KW-1133">Transmembrane helix</keyword>
<evidence type="ECO:0000313" key="3">
    <source>
        <dbReference type="EMBL" id="GAA2363587.1"/>
    </source>
</evidence>
<evidence type="ECO:0000313" key="4">
    <source>
        <dbReference type="Proteomes" id="UP001500253"/>
    </source>
</evidence>
<feature type="transmembrane region" description="Helical" evidence="1">
    <location>
        <begin position="42"/>
        <end position="60"/>
    </location>
</feature>
<proteinExistence type="predicted"/>
<reference evidence="3 4" key="1">
    <citation type="journal article" date="2019" name="Int. J. Syst. Evol. Microbiol.">
        <title>The Global Catalogue of Microorganisms (GCM) 10K type strain sequencing project: providing services to taxonomists for standard genome sequencing and annotation.</title>
        <authorList>
            <consortium name="The Broad Institute Genomics Platform"/>
            <consortium name="The Broad Institute Genome Sequencing Center for Infectious Disease"/>
            <person name="Wu L."/>
            <person name="Ma J."/>
        </authorList>
    </citation>
    <scope>NUCLEOTIDE SEQUENCE [LARGE SCALE GENOMIC DNA]</scope>
    <source>
        <strain evidence="3 4">JCM 4316</strain>
    </source>
</reference>
<dbReference type="Proteomes" id="UP001500253">
    <property type="component" value="Unassembled WGS sequence"/>
</dbReference>
<keyword evidence="1" id="KW-0472">Membrane</keyword>
<gene>
    <name evidence="3" type="ORF">GCM10010246_63940</name>
</gene>
<dbReference type="EMBL" id="BAAASD010000036">
    <property type="protein sequence ID" value="GAA2363587.1"/>
    <property type="molecule type" value="Genomic_DNA"/>
</dbReference>
<feature type="transmembrane region" description="Helical" evidence="1">
    <location>
        <begin position="329"/>
        <end position="352"/>
    </location>
</feature>
<sequence length="514" mass="55709">MTNAREVTCRPLRKRTLWFFAGLGVAGATLAGARLAYRGRLVDVWLGIGLLLALGGVAALHQATVRTDADARGIHWRTWWRRRSVSWPDVADLRVSLRHSNNSRVQNTRRVVLVLRDGHKRLLPLPRSWSSEDPEFDATLDALRALHRRYGDPESSHLPVVSYRTAGAGRAGALSVCALLLAGAGVAAWFVPGAASDQQAWKSARPCAAGTAAAERRECLTTLPAVIARTEDRGPKRGGRLYFTDGRPLERLAVNQEAAQEFRPGDRVELTVWRGEVRQVAGERFVWREHVSGPGELAVVAAVLALAAGYPGALVVLRLRARRLPDDDVLPSALPFVGALVGTALWLLPLCYLHPTSLLGSPRTATWAAAGSLTTLGLLAWAWRATRIRMPEGTDAAPGAAETAGGADGEGQEVFVSARFLEDTDYNPHGFGTHIVLGDGPPAVIPHPGPGRFAARRIPVERLTVKDVRRARGSDGDTVPRSWHIAELDDAGRPVRLAADPADLTRVLREFRAR</sequence>
<comment type="caution">
    <text evidence="3">The sequence shown here is derived from an EMBL/GenBank/DDBJ whole genome shotgun (WGS) entry which is preliminary data.</text>
</comment>
<organism evidence="3 4">
    <name type="scientific">Streptomyces cuspidosporus</name>
    <dbReference type="NCBI Taxonomy" id="66882"/>
    <lineage>
        <taxon>Bacteria</taxon>
        <taxon>Bacillati</taxon>
        <taxon>Actinomycetota</taxon>
        <taxon>Actinomycetes</taxon>
        <taxon>Kitasatosporales</taxon>
        <taxon>Streptomycetaceae</taxon>
        <taxon>Streptomyces</taxon>
    </lineage>
</organism>